<accession>A0A849ACK1</accession>
<proteinExistence type="predicted"/>
<reference evidence="1 2" key="1">
    <citation type="submission" date="2020-05" db="EMBL/GenBank/DDBJ databases">
        <title>Nakamurella sp. DB0629 isolated from air conditioner.</title>
        <authorList>
            <person name="Kim D.H."/>
            <person name="Kim D.-U."/>
        </authorList>
    </citation>
    <scope>NUCLEOTIDE SEQUENCE [LARGE SCALE GENOMIC DNA]</scope>
    <source>
        <strain evidence="1 2">DB0629</strain>
    </source>
</reference>
<sequence length="369" mass="39271">MQRPPHREPAALLQVRIAARQRRERDELRCRLALSAGRSGSPVNAGSGSAGADVRSSTAALAAGLMQHRVTINFHPDRRASDGQTAAESLRDNGIYHNQYRTGVSAGSLTAFAGGVRESWERRLFGAESATLPPGLRPRYGGLDVAAHADGACPRFGSCYLVLDPSVLSRCTFLVGDSHRATDSAAADLGTVDQPVGVLAGLLERALAGDALNLPGGIDVVIDQIIRPPANDDRLRGQPVGRALDEYIETQVHGPVALDSDVAQLVIDPSFDKTETGKALADAAERHGLQLTRHPGFALGTDDLALVPDDFRGPEVIELAYRTAREYGAPITAASIGALAREPAADRDPLRQQVKQLWHMLVAFGRSPA</sequence>
<name>A0A849ACK1_9ACTN</name>
<dbReference type="EMBL" id="JABEND010000012">
    <property type="protein sequence ID" value="NNG37316.1"/>
    <property type="molecule type" value="Genomic_DNA"/>
</dbReference>
<evidence type="ECO:0000313" key="1">
    <source>
        <dbReference type="EMBL" id="NNG37316.1"/>
    </source>
</evidence>
<organism evidence="1 2">
    <name type="scientific">Nakamurella aerolata</name>
    <dbReference type="NCBI Taxonomy" id="1656892"/>
    <lineage>
        <taxon>Bacteria</taxon>
        <taxon>Bacillati</taxon>
        <taxon>Actinomycetota</taxon>
        <taxon>Actinomycetes</taxon>
        <taxon>Nakamurellales</taxon>
        <taxon>Nakamurellaceae</taxon>
        <taxon>Nakamurella</taxon>
    </lineage>
</organism>
<dbReference type="InterPro" id="IPR022074">
    <property type="entry name" value="DUF3626"/>
</dbReference>
<keyword evidence="2" id="KW-1185">Reference proteome</keyword>
<dbReference type="RefSeq" id="WP_171201018.1">
    <property type="nucleotide sequence ID" value="NZ_JABEND010000012.1"/>
</dbReference>
<protein>
    <submittedName>
        <fullName evidence="1">DUF3626 domain-containing protein</fullName>
    </submittedName>
</protein>
<gene>
    <name evidence="1" type="ORF">HKD39_16735</name>
</gene>
<dbReference type="AlphaFoldDB" id="A0A849ACK1"/>
<dbReference type="Proteomes" id="UP000562984">
    <property type="component" value="Unassembled WGS sequence"/>
</dbReference>
<dbReference type="Pfam" id="PF12294">
    <property type="entry name" value="DUF3626"/>
    <property type="match status" value="1"/>
</dbReference>
<comment type="caution">
    <text evidence="1">The sequence shown here is derived from an EMBL/GenBank/DDBJ whole genome shotgun (WGS) entry which is preliminary data.</text>
</comment>
<evidence type="ECO:0000313" key="2">
    <source>
        <dbReference type="Proteomes" id="UP000562984"/>
    </source>
</evidence>